<dbReference type="InterPro" id="IPR036849">
    <property type="entry name" value="Enolase-like_C_sf"/>
</dbReference>
<dbReference type="InterPro" id="IPR020810">
    <property type="entry name" value="Enolase_C"/>
</dbReference>
<dbReference type="Gene3D" id="3.20.20.120">
    <property type="entry name" value="Enolase-like C-terminal domain"/>
    <property type="match status" value="1"/>
</dbReference>
<proteinExistence type="inferred from homology"/>
<comment type="similarity">
    <text evidence="2">Belongs to the enolase family.</text>
</comment>
<dbReference type="GO" id="GO:0000287">
    <property type="term" value="F:magnesium ion binding"/>
    <property type="evidence" value="ECO:0007669"/>
    <property type="project" value="InterPro"/>
</dbReference>
<keyword evidence="9" id="KW-1185">Reference proteome</keyword>
<evidence type="ECO:0000256" key="5">
    <source>
        <dbReference type="ARBA" id="ARBA00023239"/>
    </source>
</evidence>
<dbReference type="GO" id="GO:0006096">
    <property type="term" value="P:glycolytic process"/>
    <property type="evidence" value="ECO:0007669"/>
    <property type="project" value="UniProtKB-KW"/>
</dbReference>
<evidence type="ECO:0000256" key="4">
    <source>
        <dbReference type="ARBA" id="ARBA00023152"/>
    </source>
</evidence>
<evidence type="ECO:0000256" key="6">
    <source>
        <dbReference type="SAM" id="SignalP"/>
    </source>
</evidence>
<dbReference type="AlphaFoldDB" id="A0A9W7GX64"/>
<dbReference type="SUPFAM" id="SSF51604">
    <property type="entry name" value="Enolase C-terminal domain-like"/>
    <property type="match status" value="1"/>
</dbReference>
<organism evidence="8 9">
    <name type="scientific">Hibiscus trionum</name>
    <name type="common">Flower of an hour</name>
    <dbReference type="NCBI Taxonomy" id="183268"/>
    <lineage>
        <taxon>Eukaryota</taxon>
        <taxon>Viridiplantae</taxon>
        <taxon>Streptophyta</taxon>
        <taxon>Embryophyta</taxon>
        <taxon>Tracheophyta</taxon>
        <taxon>Spermatophyta</taxon>
        <taxon>Magnoliopsida</taxon>
        <taxon>eudicotyledons</taxon>
        <taxon>Gunneridae</taxon>
        <taxon>Pentapetalae</taxon>
        <taxon>rosids</taxon>
        <taxon>malvids</taxon>
        <taxon>Malvales</taxon>
        <taxon>Malvaceae</taxon>
        <taxon>Malvoideae</taxon>
        <taxon>Hibiscus</taxon>
    </lineage>
</organism>
<feature type="chain" id="PRO_5040731415" description="phosphopyruvate hydratase" evidence="6">
    <location>
        <begin position="26"/>
        <end position="111"/>
    </location>
</feature>
<sequence length="111" mass="12052">MFCPPLQILAPSLLVVSLAVCKAGAEVKNIPLYKEFMILPVGASSFKEAMKMGVEVYHHLKAVIRKKYGQDATNAGDEGGFAPNIQVNPQLMNFMVSHGASSFVPVSLIFR</sequence>
<dbReference type="PANTHER" id="PTHR11902">
    <property type="entry name" value="ENOLASE"/>
    <property type="match status" value="1"/>
</dbReference>
<dbReference type="SMART" id="SM01192">
    <property type="entry name" value="Enolase_C"/>
    <property type="match status" value="1"/>
</dbReference>
<keyword evidence="4" id="KW-0324">Glycolysis</keyword>
<evidence type="ECO:0000313" key="9">
    <source>
        <dbReference type="Proteomes" id="UP001165190"/>
    </source>
</evidence>
<evidence type="ECO:0000259" key="7">
    <source>
        <dbReference type="SMART" id="SM01192"/>
    </source>
</evidence>
<feature type="domain" description="Enolase C-terminal TIM barrel" evidence="7">
    <location>
        <begin position="27"/>
        <end position="105"/>
    </location>
</feature>
<comment type="caution">
    <text evidence="8">The sequence shown here is derived from an EMBL/GenBank/DDBJ whole genome shotgun (WGS) entry which is preliminary data.</text>
</comment>
<evidence type="ECO:0000256" key="3">
    <source>
        <dbReference type="ARBA" id="ARBA00012058"/>
    </source>
</evidence>
<dbReference type="GO" id="GO:0000015">
    <property type="term" value="C:phosphopyruvate hydratase complex"/>
    <property type="evidence" value="ECO:0007669"/>
    <property type="project" value="InterPro"/>
</dbReference>
<evidence type="ECO:0000256" key="2">
    <source>
        <dbReference type="ARBA" id="ARBA00009604"/>
    </source>
</evidence>
<comment type="pathway">
    <text evidence="1">Carbohydrate degradation; glycolysis; pyruvate from D-glyceraldehyde 3-phosphate: step 4/5.</text>
</comment>
<dbReference type="InterPro" id="IPR000941">
    <property type="entry name" value="Enolase"/>
</dbReference>
<dbReference type="Proteomes" id="UP001165190">
    <property type="component" value="Unassembled WGS sequence"/>
</dbReference>
<dbReference type="Pfam" id="PF00113">
    <property type="entry name" value="Enolase_C"/>
    <property type="match status" value="1"/>
</dbReference>
<feature type="signal peptide" evidence="6">
    <location>
        <begin position="1"/>
        <end position="25"/>
    </location>
</feature>
<dbReference type="GO" id="GO:0004634">
    <property type="term" value="F:phosphopyruvate hydratase activity"/>
    <property type="evidence" value="ECO:0007669"/>
    <property type="project" value="UniProtKB-EC"/>
</dbReference>
<dbReference type="EC" id="4.2.1.11" evidence="3"/>
<evidence type="ECO:0000256" key="1">
    <source>
        <dbReference type="ARBA" id="ARBA00005031"/>
    </source>
</evidence>
<protein>
    <recommendedName>
        <fullName evidence="3">phosphopyruvate hydratase</fullName>
        <ecNumber evidence="3">4.2.1.11</ecNumber>
    </recommendedName>
</protein>
<name>A0A9W7GX64_HIBTR</name>
<gene>
    <name evidence="8" type="ORF">HRI_000289600</name>
</gene>
<dbReference type="OrthoDB" id="1739814at2759"/>
<accession>A0A9W7GX64</accession>
<evidence type="ECO:0000313" key="8">
    <source>
        <dbReference type="EMBL" id="GMI66203.1"/>
    </source>
</evidence>
<dbReference type="PANTHER" id="PTHR11902:SF1">
    <property type="entry name" value="ENOLASE"/>
    <property type="match status" value="1"/>
</dbReference>
<dbReference type="EMBL" id="BSYR01000004">
    <property type="protein sequence ID" value="GMI66203.1"/>
    <property type="molecule type" value="Genomic_DNA"/>
</dbReference>
<keyword evidence="5" id="KW-0456">Lyase</keyword>
<keyword evidence="6" id="KW-0732">Signal</keyword>
<reference evidence="8" key="1">
    <citation type="submission" date="2023-05" db="EMBL/GenBank/DDBJ databases">
        <title>Genome and transcriptome analyses reveal genes involved in the formation of fine ridges on petal epidermal cells in Hibiscus trionum.</title>
        <authorList>
            <person name="Koshimizu S."/>
            <person name="Masuda S."/>
            <person name="Ishii T."/>
            <person name="Shirasu K."/>
            <person name="Hoshino A."/>
            <person name="Arita M."/>
        </authorList>
    </citation>
    <scope>NUCLEOTIDE SEQUENCE</scope>
    <source>
        <strain evidence="8">Hamamatsu line</strain>
    </source>
</reference>